<dbReference type="RefSeq" id="WP_006257600.1">
    <property type="nucleotide sequence ID" value="NZ_BCMQ01000001.1"/>
</dbReference>
<dbReference type="NCBIfam" id="TIGR01200">
    <property type="entry name" value="GLPGLI"/>
    <property type="match status" value="1"/>
</dbReference>
<dbReference type="AlphaFoldDB" id="A0A0S7E4Y5"/>
<protein>
    <submittedName>
        <fullName evidence="1">Uncharacterized protein</fullName>
    </submittedName>
</protein>
<proteinExistence type="predicted"/>
<name>A0A0S7E4Y5_9FLAO</name>
<dbReference type="eggNOG" id="ENOG50333AI">
    <property type="taxonomic scope" value="Bacteria"/>
</dbReference>
<dbReference type="InterPro" id="IPR005901">
    <property type="entry name" value="GLPGLI"/>
</dbReference>
<organism evidence="1 2">
    <name type="scientific">Myroides odoratimimus</name>
    <dbReference type="NCBI Taxonomy" id="76832"/>
    <lineage>
        <taxon>Bacteria</taxon>
        <taxon>Pseudomonadati</taxon>
        <taxon>Bacteroidota</taxon>
        <taxon>Flavobacteriia</taxon>
        <taxon>Flavobacteriales</taxon>
        <taxon>Flavobacteriaceae</taxon>
        <taxon>Myroides</taxon>
    </lineage>
</organism>
<gene>
    <name evidence="1" type="ORF">AS202_07020</name>
</gene>
<accession>A0A0S7E4Y5</accession>
<sequence length="251" mass="28866">MKKYLFLLLIMTSSFAQNTSEVEVMRYSYKTSIANGSKKLVRDGNAILDIKDKESRFTDLMNYSFITSQKTDNPEKGNQGTFKWTVYADGTTTSFYDKIGLDLSYYEEDKNSIKWTILPEVKDWNNYKVQEATATYGGRAWTVLFTQDIPVQSGPYKFINLPGFVVKAWDSENHFVFELLDSQKVSTSWDIVADDKYAKYSKDQTNKARKVAASKTYAQLLEEKGTVLDKVTAEYFNRKVGDSENPIERDF</sequence>
<evidence type="ECO:0000313" key="1">
    <source>
        <dbReference type="EMBL" id="ALU25908.1"/>
    </source>
</evidence>
<dbReference type="EMBL" id="CP013690">
    <property type="protein sequence ID" value="ALU25908.1"/>
    <property type="molecule type" value="Genomic_DNA"/>
</dbReference>
<evidence type="ECO:0000313" key="2">
    <source>
        <dbReference type="Proteomes" id="UP000069030"/>
    </source>
</evidence>
<dbReference type="KEGG" id="mod:AS202_07020"/>
<dbReference type="Proteomes" id="UP000069030">
    <property type="component" value="Chromosome"/>
</dbReference>
<reference evidence="1 2" key="1">
    <citation type="journal article" date="2016" name="J. Zhejiang Univ. Sci. B">
        <title>Antibiotic resistance mechanisms of Myroides sp.</title>
        <authorList>
            <person name="Hu S."/>
            <person name="Yuan S."/>
            <person name="Qu H."/>
            <person name="Jiang T."/>
            <person name="Zhou Y."/>
            <person name="Wang M."/>
            <person name="Ming D."/>
        </authorList>
    </citation>
    <scope>NUCLEOTIDE SEQUENCE [LARGE SCALE GENOMIC DNA]</scope>
    <source>
        <strain evidence="1 2">PR63039</strain>
    </source>
</reference>